<reference evidence="1 2" key="1">
    <citation type="submission" date="2016-10" db="EMBL/GenBank/DDBJ databases">
        <authorList>
            <person name="de Groot N.N."/>
        </authorList>
    </citation>
    <scope>NUCLEOTIDE SEQUENCE [LARGE SCALE GENOMIC DNA]</scope>
    <source>
        <strain evidence="1 2">DSM 2784</strain>
    </source>
</reference>
<accession>A0A1G5S5Z0</accession>
<proteinExistence type="predicted"/>
<gene>
    <name evidence="1" type="ORF">SAMN03080599_02890</name>
</gene>
<dbReference type="AlphaFoldDB" id="A0A1G5S5Z0"/>
<organism evidence="1 2">
    <name type="scientific">Acidaminobacter hydrogenoformans DSM 2784</name>
    <dbReference type="NCBI Taxonomy" id="1120920"/>
    <lineage>
        <taxon>Bacteria</taxon>
        <taxon>Bacillati</taxon>
        <taxon>Bacillota</taxon>
        <taxon>Clostridia</taxon>
        <taxon>Peptostreptococcales</taxon>
        <taxon>Acidaminobacteraceae</taxon>
        <taxon>Acidaminobacter</taxon>
    </lineage>
</organism>
<keyword evidence="2" id="KW-1185">Reference proteome</keyword>
<dbReference type="STRING" id="1120920.SAMN03080599_02890"/>
<evidence type="ECO:0000313" key="1">
    <source>
        <dbReference type="EMBL" id="SCZ81618.1"/>
    </source>
</evidence>
<dbReference type="Proteomes" id="UP000199208">
    <property type="component" value="Unassembled WGS sequence"/>
</dbReference>
<name>A0A1G5S5Z0_9FIRM</name>
<protein>
    <submittedName>
        <fullName evidence="1">Uncharacterized protein</fullName>
    </submittedName>
</protein>
<sequence length="58" mass="6222">MGALLFCGLGEASGIWGKWCLGEAVCVGPGSCSLKVMRKLYQVTFPFLQILVKNVTIS</sequence>
<dbReference type="EMBL" id="FMWL01000020">
    <property type="protein sequence ID" value="SCZ81618.1"/>
    <property type="molecule type" value="Genomic_DNA"/>
</dbReference>
<evidence type="ECO:0000313" key="2">
    <source>
        <dbReference type="Proteomes" id="UP000199208"/>
    </source>
</evidence>